<evidence type="ECO:0000256" key="6">
    <source>
        <dbReference type="ARBA" id="ARBA00022840"/>
    </source>
</evidence>
<evidence type="ECO:0000256" key="4">
    <source>
        <dbReference type="ARBA" id="ARBA00022741"/>
    </source>
</evidence>
<dbReference type="PANTHER" id="PTHR32309:SF13">
    <property type="entry name" value="FERRIC ENTEROBACTIN TRANSPORT PROTEIN FEPE"/>
    <property type="match status" value="1"/>
</dbReference>
<dbReference type="GO" id="GO:0004715">
    <property type="term" value="F:non-membrane spanning protein tyrosine kinase activity"/>
    <property type="evidence" value="ECO:0007669"/>
    <property type="project" value="UniProtKB-EC"/>
</dbReference>
<accession>A0A2L2XCG6</accession>
<dbReference type="InterPro" id="IPR025669">
    <property type="entry name" value="AAA_dom"/>
</dbReference>
<dbReference type="GO" id="GO:0005886">
    <property type="term" value="C:plasma membrane"/>
    <property type="evidence" value="ECO:0007669"/>
    <property type="project" value="TreeGrafter"/>
</dbReference>
<dbReference type="GO" id="GO:0042802">
    <property type="term" value="F:identical protein binding"/>
    <property type="evidence" value="ECO:0007669"/>
    <property type="project" value="UniProtKB-ARBA"/>
</dbReference>
<dbReference type="CDD" id="cd05387">
    <property type="entry name" value="BY-kinase"/>
    <property type="match status" value="1"/>
</dbReference>
<feature type="domain" description="AAA" evidence="9">
    <location>
        <begin position="54"/>
        <end position="185"/>
    </location>
</feature>
<dbReference type="AlphaFoldDB" id="A0A2L2XCG6"/>
<reference evidence="11" key="1">
    <citation type="submission" date="2018-02" db="EMBL/GenBank/DDBJ databases">
        <title>Genome sequence of Desulfocucumis palustris strain NAW-5.</title>
        <authorList>
            <person name="Watanabe M."/>
            <person name="Kojima H."/>
            <person name="Fukui M."/>
        </authorList>
    </citation>
    <scope>NUCLEOTIDE SEQUENCE [LARGE SCALE GENOMIC DNA]</scope>
    <source>
        <strain evidence="11">NAW-5</strain>
    </source>
</reference>
<organism evidence="10 11">
    <name type="scientific">Desulfocucumis palustris</name>
    <dbReference type="NCBI Taxonomy" id="1898651"/>
    <lineage>
        <taxon>Bacteria</taxon>
        <taxon>Bacillati</taxon>
        <taxon>Bacillota</taxon>
        <taxon>Clostridia</taxon>
        <taxon>Eubacteriales</taxon>
        <taxon>Desulfocucumaceae</taxon>
        <taxon>Desulfocucumis</taxon>
    </lineage>
</organism>
<comment type="similarity">
    <text evidence="1">Belongs to the CpsD/CapB family.</text>
</comment>
<sequence length="239" mass="25951">MFRSKNVPTTLITHKNPKSPIAESFRTLRTNLYSTAAEGRVDVLLITSVGPQDGKSAVASNLAVVMAQAGGRVLIVDGDLRNPTMHKLFNLDNSKGLTNLLVQNLDDIKEAVHSTEIDGVWVVPSGPIPPNPSELLGSQKMKALMEKVSLHYDTVILDAPPVIAVTDAAVLAPMVDGVVLVVKADSSRIDMVKEAKLRLEKVNANIVGVVLNEVKMHADDYRYYSYCQDQEKAPKVAIL</sequence>
<comment type="catalytic activity">
    <reaction evidence="8">
        <text>L-tyrosyl-[protein] + ATP = O-phospho-L-tyrosyl-[protein] + ADP + H(+)</text>
        <dbReference type="Rhea" id="RHEA:10596"/>
        <dbReference type="Rhea" id="RHEA-COMP:10136"/>
        <dbReference type="Rhea" id="RHEA-COMP:20101"/>
        <dbReference type="ChEBI" id="CHEBI:15378"/>
        <dbReference type="ChEBI" id="CHEBI:30616"/>
        <dbReference type="ChEBI" id="CHEBI:46858"/>
        <dbReference type="ChEBI" id="CHEBI:61978"/>
        <dbReference type="ChEBI" id="CHEBI:456216"/>
        <dbReference type="EC" id="2.7.10.2"/>
    </reaction>
</comment>
<dbReference type="GO" id="GO:0005524">
    <property type="term" value="F:ATP binding"/>
    <property type="evidence" value="ECO:0007669"/>
    <property type="project" value="UniProtKB-KW"/>
</dbReference>
<dbReference type="OrthoDB" id="9794577at2"/>
<dbReference type="InterPro" id="IPR050445">
    <property type="entry name" value="Bact_polysacc_biosynth/exp"/>
</dbReference>
<name>A0A2L2XCG6_9FIRM</name>
<comment type="caution">
    <text evidence="10">The sequence shown here is derived from an EMBL/GenBank/DDBJ whole genome shotgun (WGS) entry which is preliminary data.</text>
</comment>
<evidence type="ECO:0000313" key="11">
    <source>
        <dbReference type="Proteomes" id="UP000239549"/>
    </source>
</evidence>
<dbReference type="EC" id="2.7.10.2" evidence="2"/>
<keyword evidence="3" id="KW-0808">Transferase</keyword>
<evidence type="ECO:0000256" key="7">
    <source>
        <dbReference type="ARBA" id="ARBA00023137"/>
    </source>
</evidence>
<dbReference type="InterPro" id="IPR005702">
    <property type="entry name" value="Wzc-like_C"/>
</dbReference>
<dbReference type="Gene3D" id="3.40.50.300">
    <property type="entry name" value="P-loop containing nucleotide triphosphate hydrolases"/>
    <property type="match status" value="1"/>
</dbReference>
<evidence type="ECO:0000256" key="5">
    <source>
        <dbReference type="ARBA" id="ARBA00022777"/>
    </source>
</evidence>
<dbReference type="Pfam" id="PF13614">
    <property type="entry name" value="AAA_31"/>
    <property type="match status" value="1"/>
</dbReference>
<dbReference type="InterPro" id="IPR027417">
    <property type="entry name" value="P-loop_NTPase"/>
</dbReference>
<keyword evidence="5 10" id="KW-0418">Kinase</keyword>
<evidence type="ECO:0000313" key="10">
    <source>
        <dbReference type="EMBL" id="GBF33840.1"/>
    </source>
</evidence>
<dbReference type="RefSeq" id="WP_104372177.1">
    <property type="nucleotide sequence ID" value="NZ_BFAV01000121.1"/>
</dbReference>
<evidence type="ECO:0000256" key="3">
    <source>
        <dbReference type="ARBA" id="ARBA00022679"/>
    </source>
</evidence>
<gene>
    <name evidence="10" type="ORF">DCCM_2951</name>
</gene>
<keyword evidence="7" id="KW-0829">Tyrosine-protein kinase</keyword>
<evidence type="ECO:0000259" key="9">
    <source>
        <dbReference type="Pfam" id="PF13614"/>
    </source>
</evidence>
<dbReference type="Proteomes" id="UP000239549">
    <property type="component" value="Unassembled WGS sequence"/>
</dbReference>
<dbReference type="EMBL" id="BFAV01000121">
    <property type="protein sequence ID" value="GBF33840.1"/>
    <property type="molecule type" value="Genomic_DNA"/>
</dbReference>
<proteinExistence type="inferred from homology"/>
<keyword evidence="11" id="KW-1185">Reference proteome</keyword>
<dbReference type="SUPFAM" id="SSF52540">
    <property type="entry name" value="P-loop containing nucleoside triphosphate hydrolases"/>
    <property type="match status" value="1"/>
</dbReference>
<keyword evidence="4" id="KW-0547">Nucleotide-binding</keyword>
<evidence type="ECO:0000256" key="1">
    <source>
        <dbReference type="ARBA" id="ARBA00007316"/>
    </source>
</evidence>
<protein>
    <recommendedName>
        <fullName evidence="2">non-specific protein-tyrosine kinase</fullName>
        <ecNumber evidence="2">2.7.10.2</ecNumber>
    </recommendedName>
</protein>
<evidence type="ECO:0000256" key="8">
    <source>
        <dbReference type="ARBA" id="ARBA00051245"/>
    </source>
</evidence>
<keyword evidence="6" id="KW-0067">ATP-binding</keyword>
<evidence type="ECO:0000256" key="2">
    <source>
        <dbReference type="ARBA" id="ARBA00011903"/>
    </source>
</evidence>
<dbReference type="NCBIfam" id="TIGR01007">
    <property type="entry name" value="eps_fam"/>
    <property type="match status" value="1"/>
</dbReference>
<dbReference type="FunFam" id="3.40.50.300:FF:000527">
    <property type="entry name" value="Tyrosine-protein kinase etk"/>
    <property type="match status" value="1"/>
</dbReference>
<dbReference type="PANTHER" id="PTHR32309">
    <property type="entry name" value="TYROSINE-PROTEIN KINASE"/>
    <property type="match status" value="1"/>
</dbReference>